<keyword evidence="1" id="KW-0472">Membrane</keyword>
<feature type="transmembrane region" description="Helical" evidence="1">
    <location>
        <begin position="361"/>
        <end position="380"/>
    </location>
</feature>
<evidence type="ECO:0000313" key="3">
    <source>
        <dbReference type="Proteomes" id="UP000010475"/>
    </source>
</evidence>
<organism evidence="2 3">
    <name type="scientific">Cylindrospermum stagnale PCC 7417</name>
    <dbReference type="NCBI Taxonomy" id="56107"/>
    <lineage>
        <taxon>Bacteria</taxon>
        <taxon>Bacillati</taxon>
        <taxon>Cyanobacteriota</taxon>
        <taxon>Cyanophyceae</taxon>
        <taxon>Nostocales</taxon>
        <taxon>Nostocaceae</taxon>
        <taxon>Cylindrospermum</taxon>
    </lineage>
</organism>
<keyword evidence="1" id="KW-0812">Transmembrane</keyword>
<evidence type="ECO:0000313" key="2">
    <source>
        <dbReference type="EMBL" id="AFZ27063.1"/>
    </source>
</evidence>
<dbReference type="EMBL" id="CP003642">
    <property type="protein sequence ID" value="AFZ27063.1"/>
    <property type="molecule type" value="Genomic_DNA"/>
</dbReference>
<proteinExistence type="predicted"/>
<keyword evidence="3" id="KW-1185">Reference proteome</keyword>
<dbReference type="STRING" id="56107.Cylst_5013"/>
<sequence length="483" mass="53388">MRVTSLDNLYKHPLNHNLKLNSMGKKLEIGTVGWMMIISALILFASSSLRHELFQSTAFDLGIFDQAVYLISQGQTPITSFMDFHILGDHAAWIFYPLALLYKIYPSVYWLFAVQAVALALGALPTWHLANQAGLKESQAVAVAVVYLLYPLVYNVNLFDFHPEVIAIPGLLAAVLAARLGKLGWFCLSLILVLGCKAVLSLTVAAMGFWLLFFEKKRLSGAIAICAGVAWFLIATQMIIPFFSGAEAGAVGRYSYLGNSVFGIAQNLFFRPGLILGKIFSADNLGYLILLLVPVIWGLSPQGLKPLIGAIPCVALNLIADYQPQKDLVHHYSVPALPFLLLAVIATLAAGKGWLKNQRAIILWSLVTFLSLAKFTHFSAKYLDSLDNWQATKQAIAQIPTQGSVYTTAPISTHLSHRQLIKFTDANHPVANVNTFDYVLLNVRHPGWLSTPEFASSLVNQLKSNQEFKLNYQQEDVYLFSKK</sequence>
<name>K9X3P9_9NOST</name>
<feature type="transmembrane region" description="Helical" evidence="1">
    <location>
        <begin position="275"/>
        <end position="297"/>
    </location>
</feature>
<dbReference type="PATRIC" id="fig|56107.3.peg.5505"/>
<accession>K9X3P9</accession>
<dbReference type="eggNOG" id="COG3463">
    <property type="taxonomic scope" value="Bacteria"/>
</dbReference>
<feature type="transmembrane region" description="Helical" evidence="1">
    <location>
        <begin position="332"/>
        <end position="355"/>
    </location>
</feature>
<feature type="transmembrane region" description="Helical" evidence="1">
    <location>
        <begin position="27"/>
        <end position="47"/>
    </location>
</feature>
<dbReference type="InterPro" id="IPR018650">
    <property type="entry name" value="STSV1_Orf64"/>
</dbReference>
<gene>
    <name evidence="2" type="ORF">Cylst_5013</name>
</gene>
<feature type="transmembrane region" description="Helical" evidence="1">
    <location>
        <begin position="188"/>
        <end position="213"/>
    </location>
</feature>
<feature type="transmembrane region" description="Helical" evidence="1">
    <location>
        <begin position="165"/>
        <end position="181"/>
    </location>
</feature>
<feature type="transmembrane region" description="Helical" evidence="1">
    <location>
        <begin position="140"/>
        <end position="159"/>
    </location>
</feature>
<dbReference type="KEGG" id="csg:Cylst_5013"/>
<reference evidence="2 3" key="1">
    <citation type="submission" date="2012-06" db="EMBL/GenBank/DDBJ databases">
        <title>Finished chromosome of genome of Cylindrospermum stagnale PCC 7417.</title>
        <authorList>
            <consortium name="US DOE Joint Genome Institute"/>
            <person name="Gugger M."/>
            <person name="Coursin T."/>
            <person name="Rippka R."/>
            <person name="Tandeau De Marsac N."/>
            <person name="Huntemann M."/>
            <person name="Wei C.-L."/>
            <person name="Han J."/>
            <person name="Detter J.C."/>
            <person name="Han C."/>
            <person name="Tapia R."/>
            <person name="Chen A."/>
            <person name="Kyrpides N."/>
            <person name="Mavromatis K."/>
            <person name="Markowitz V."/>
            <person name="Szeto E."/>
            <person name="Ivanova N."/>
            <person name="Pagani I."/>
            <person name="Pati A."/>
            <person name="Goodwin L."/>
            <person name="Nordberg H.P."/>
            <person name="Cantor M.N."/>
            <person name="Hua S.X."/>
            <person name="Woyke T."/>
            <person name="Kerfeld C.A."/>
        </authorList>
    </citation>
    <scope>NUCLEOTIDE SEQUENCE [LARGE SCALE GENOMIC DNA]</scope>
    <source>
        <strain evidence="2 3">PCC 7417</strain>
    </source>
</reference>
<feature type="transmembrane region" description="Helical" evidence="1">
    <location>
        <begin position="108"/>
        <end position="128"/>
    </location>
</feature>
<dbReference type="Pfam" id="PF09852">
    <property type="entry name" value="DUF2079"/>
    <property type="match status" value="1"/>
</dbReference>
<dbReference type="HOGENOM" id="CLU_566103_0_0_3"/>
<protein>
    <submittedName>
        <fullName evidence="2">Putative membrane protein</fullName>
    </submittedName>
</protein>
<dbReference type="AlphaFoldDB" id="K9X3P9"/>
<evidence type="ECO:0000256" key="1">
    <source>
        <dbReference type="SAM" id="Phobius"/>
    </source>
</evidence>
<dbReference type="Proteomes" id="UP000010475">
    <property type="component" value="Chromosome"/>
</dbReference>
<keyword evidence="1" id="KW-1133">Transmembrane helix</keyword>
<feature type="transmembrane region" description="Helical" evidence="1">
    <location>
        <begin position="219"/>
        <end position="243"/>
    </location>
</feature>